<organism evidence="2 3">
    <name type="scientific">Molossus molossus</name>
    <name type="common">Pallas' mastiff bat</name>
    <name type="synonym">Vespertilio molossus</name>
    <dbReference type="NCBI Taxonomy" id="27622"/>
    <lineage>
        <taxon>Eukaryota</taxon>
        <taxon>Metazoa</taxon>
        <taxon>Chordata</taxon>
        <taxon>Craniata</taxon>
        <taxon>Vertebrata</taxon>
        <taxon>Euteleostomi</taxon>
        <taxon>Mammalia</taxon>
        <taxon>Eutheria</taxon>
        <taxon>Laurasiatheria</taxon>
        <taxon>Chiroptera</taxon>
        <taxon>Yangochiroptera</taxon>
        <taxon>Molossidae</taxon>
        <taxon>Molossus</taxon>
    </lineage>
</organism>
<dbReference type="AlphaFoldDB" id="A0A7J8CCH3"/>
<dbReference type="Proteomes" id="UP000550707">
    <property type="component" value="Unassembled WGS sequence"/>
</dbReference>
<dbReference type="InterPro" id="IPR050169">
    <property type="entry name" value="Krueppel_C2H2_ZnF"/>
</dbReference>
<accession>A0A7J8CCH3</accession>
<dbReference type="Pfam" id="PF01352">
    <property type="entry name" value="KRAB"/>
    <property type="match status" value="1"/>
</dbReference>
<evidence type="ECO:0000313" key="2">
    <source>
        <dbReference type="EMBL" id="KAF6408547.1"/>
    </source>
</evidence>
<dbReference type="SMART" id="SM00349">
    <property type="entry name" value="KRAB"/>
    <property type="match status" value="1"/>
</dbReference>
<reference evidence="2 3" key="1">
    <citation type="journal article" date="2020" name="Nature">
        <title>Six reference-quality genomes reveal evolution of bat adaptations.</title>
        <authorList>
            <person name="Jebb D."/>
            <person name="Huang Z."/>
            <person name="Pippel M."/>
            <person name="Hughes G.M."/>
            <person name="Lavrichenko K."/>
            <person name="Devanna P."/>
            <person name="Winkler S."/>
            <person name="Jermiin L.S."/>
            <person name="Skirmuntt E.C."/>
            <person name="Katzourakis A."/>
            <person name="Burkitt-Gray L."/>
            <person name="Ray D.A."/>
            <person name="Sullivan K.A.M."/>
            <person name="Roscito J.G."/>
            <person name="Kirilenko B.M."/>
            <person name="Davalos L.M."/>
            <person name="Corthals A.P."/>
            <person name="Power M.L."/>
            <person name="Jones G."/>
            <person name="Ransome R.D."/>
            <person name="Dechmann D.K.N."/>
            <person name="Locatelli A.G."/>
            <person name="Puechmaille S.J."/>
            <person name="Fedrigo O."/>
            <person name="Jarvis E.D."/>
            <person name="Hiller M."/>
            <person name="Vernes S.C."/>
            <person name="Myers E.W."/>
            <person name="Teeling E.C."/>
        </authorList>
    </citation>
    <scope>NUCLEOTIDE SEQUENCE [LARGE SCALE GENOMIC DNA]</scope>
    <source>
        <strain evidence="2">MMolMol1</strain>
        <tissue evidence="2">Muscle</tissue>
    </source>
</reference>
<dbReference type="InterPro" id="IPR036051">
    <property type="entry name" value="KRAB_dom_sf"/>
</dbReference>
<dbReference type="SUPFAM" id="SSF109640">
    <property type="entry name" value="KRAB domain (Kruppel-associated box)"/>
    <property type="match status" value="1"/>
</dbReference>
<evidence type="ECO:0000259" key="1">
    <source>
        <dbReference type="PROSITE" id="PS50805"/>
    </source>
</evidence>
<evidence type="ECO:0000313" key="3">
    <source>
        <dbReference type="Proteomes" id="UP000550707"/>
    </source>
</evidence>
<feature type="domain" description="KRAB" evidence="1">
    <location>
        <begin position="14"/>
        <end position="90"/>
    </location>
</feature>
<dbReference type="PROSITE" id="PS50805">
    <property type="entry name" value="KRAB"/>
    <property type="match status" value="1"/>
</dbReference>
<dbReference type="PANTHER" id="PTHR23232">
    <property type="entry name" value="KRAB DOMAIN C2H2 ZINC FINGER"/>
    <property type="match status" value="1"/>
</dbReference>
<sequence>MAAEVLWEPTQGCVTFDDIALYFSWEEWELLDEAQKRLYHDVMLENLALTSSLGETHIHPGALSKVPPFSFPQGQLSFSHLNQGYRFLPQFPGIGSGYWG</sequence>
<dbReference type="CDD" id="cd07765">
    <property type="entry name" value="KRAB_A-box"/>
    <property type="match status" value="1"/>
</dbReference>
<keyword evidence="3" id="KW-1185">Reference proteome</keyword>
<gene>
    <name evidence="2" type="ORF">HJG59_019943</name>
</gene>
<proteinExistence type="predicted"/>
<comment type="caution">
    <text evidence="2">The sequence shown here is derived from an EMBL/GenBank/DDBJ whole genome shotgun (WGS) entry which is preliminary data.</text>
</comment>
<dbReference type="InterPro" id="IPR001909">
    <property type="entry name" value="KRAB"/>
</dbReference>
<dbReference type="GO" id="GO:0006355">
    <property type="term" value="P:regulation of DNA-templated transcription"/>
    <property type="evidence" value="ECO:0007669"/>
    <property type="project" value="InterPro"/>
</dbReference>
<dbReference type="Gene3D" id="6.10.140.140">
    <property type="match status" value="1"/>
</dbReference>
<name>A0A7J8CCH3_MOLMO</name>
<protein>
    <recommendedName>
        <fullName evidence="1">KRAB domain-containing protein</fullName>
    </recommendedName>
</protein>
<dbReference type="PANTHER" id="PTHR23232:SF133">
    <property type="entry name" value="RIKEN CDNA 1700020N01 GENE"/>
    <property type="match status" value="1"/>
</dbReference>
<dbReference type="EMBL" id="JACASF010000021">
    <property type="protein sequence ID" value="KAF6408547.1"/>
    <property type="molecule type" value="Genomic_DNA"/>
</dbReference>